<dbReference type="PANTHER" id="PTHR36115:SF9">
    <property type="entry name" value="LMO1584 PROTEIN"/>
    <property type="match status" value="1"/>
</dbReference>
<evidence type="ECO:0000256" key="1">
    <source>
        <dbReference type="ARBA" id="ARBA00004651"/>
    </source>
</evidence>
<dbReference type="InterPro" id="IPR010432">
    <property type="entry name" value="RDD"/>
</dbReference>
<keyword evidence="4 6" id="KW-1133">Transmembrane helix</keyword>
<accession>A0ABU9DG37</accession>
<evidence type="ECO:0000256" key="5">
    <source>
        <dbReference type="ARBA" id="ARBA00023136"/>
    </source>
</evidence>
<organism evidence="8 9">
    <name type="scientific">Paenibacillus filicis</name>
    <dbReference type="NCBI Taxonomy" id="669464"/>
    <lineage>
        <taxon>Bacteria</taxon>
        <taxon>Bacillati</taxon>
        <taxon>Bacillota</taxon>
        <taxon>Bacilli</taxon>
        <taxon>Bacillales</taxon>
        <taxon>Paenibacillaceae</taxon>
        <taxon>Paenibacillus</taxon>
    </lineage>
</organism>
<feature type="transmembrane region" description="Helical" evidence="6">
    <location>
        <begin position="46"/>
        <end position="65"/>
    </location>
</feature>
<evidence type="ECO:0000256" key="4">
    <source>
        <dbReference type="ARBA" id="ARBA00022989"/>
    </source>
</evidence>
<feature type="transmembrane region" description="Helical" evidence="6">
    <location>
        <begin position="12"/>
        <end position="34"/>
    </location>
</feature>
<sequence length="134" mass="14322">MAVNAAGFWIRLGAVLLDALIIALPLAILGAIISGGLENNEPVTKALSFLYSLLLPIFWRGFTIGKRICGIRISKLDGFPPGLGTMLLRNVVGGLVYGITFGIAAIVSLVMVVVREDKRSLHDLIAGTQVVHDR</sequence>
<dbReference type="PANTHER" id="PTHR36115">
    <property type="entry name" value="PROLINE-RICH ANTIGEN HOMOLOG-RELATED"/>
    <property type="match status" value="1"/>
</dbReference>
<reference evidence="8 9" key="1">
    <citation type="submission" date="2024-04" db="EMBL/GenBank/DDBJ databases">
        <title>draft genome sequnece of Paenibacillus filicis.</title>
        <authorList>
            <person name="Kim D.-U."/>
        </authorList>
    </citation>
    <scope>NUCLEOTIDE SEQUENCE [LARGE SCALE GENOMIC DNA]</scope>
    <source>
        <strain evidence="8 9">KACC14197</strain>
    </source>
</reference>
<evidence type="ECO:0000256" key="3">
    <source>
        <dbReference type="ARBA" id="ARBA00022692"/>
    </source>
</evidence>
<proteinExistence type="predicted"/>
<dbReference type="InterPro" id="IPR051791">
    <property type="entry name" value="Pra-immunoreactive"/>
</dbReference>
<comment type="caution">
    <text evidence="8">The sequence shown here is derived from an EMBL/GenBank/DDBJ whole genome shotgun (WGS) entry which is preliminary data.</text>
</comment>
<feature type="domain" description="RDD" evidence="7">
    <location>
        <begin position="6"/>
        <end position="127"/>
    </location>
</feature>
<dbReference type="Proteomes" id="UP001469365">
    <property type="component" value="Unassembled WGS sequence"/>
</dbReference>
<evidence type="ECO:0000259" key="7">
    <source>
        <dbReference type="Pfam" id="PF06271"/>
    </source>
</evidence>
<evidence type="ECO:0000256" key="6">
    <source>
        <dbReference type="SAM" id="Phobius"/>
    </source>
</evidence>
<keyword evidence="5 6" id="KW-0472">Membrane</keyword>
<evidence type="ECO:0000313" key="9">
    <source>
        <dbReference type="Proteomes" id="UP001469365"/>
    </source>
</evidence>
<dbReference type="RefSeq" id="WP_341414878.1">
    <property type="nucleotide sequence ID" value="NZ_JBBPCC010000003.1"/>
</dbReference>
<keyword evidence="2" id="KW-1003">Cell membrane</keyword>
<evidence type="ECO:0000313" key="8">
    <source>
        <dbReference type="EMBL" id="MEK8127832.1"/>
    </source>
</evidence>
<comment type="subcellular location">
    <subcellularLocation>
        <location evidence="1">Cell membrane</location>
        <topology evidence="1">Multi-pass membrane protein</topology>
    </subcellularLocation>
</comment>
<name>A0ABU9DG37_9BACL</name>
<dbReference type="EMBL" id="JBBPCC010000003">
    <property type="protein sequence ID" value="MEK8127832.1"/>
    <property type="molecule type" value="Genomic_DNA"/>
</dbReference>
<dbReference type="Pfam" id="PF06271">
    <property type="entry name" value="RDD"/>
    <property type="match status" value="1"/>
</dbReference>
<feature type="transmembrane region" description="Helical" evidence="6">
    <location>
        <begin position="86"/>
        <end position="114"/>
    </location>
</feature>
<keyword evidence="9" id="KW-1185">Reference proteome</keyword>
<keyword evidence="3 6" id="KW-0812">Transmembrane</keyword>
<protein>
    <submittedName>
        <fullName evidence="8">RDD family protein</fullName>
    </submittedName>
</protein>
<gene>
    <name evidence="8" type="ORF">WMW72_07865</name>
</gene>
<evidence type="ECO:0000256" key="2">
    <source>
        <dbReference type="ARBA" id="ARBA00022475"/>
    </source>
</evidence>